<evidence type="ECO:0000313" key="1">
    <source>
        <dbReference type="EMBL" id="GAI32026.1"/>
    </source>
</evidence>
<reference evidence="1" key="1">
    <citation type="journal article" date="2014" name="Front. Microbiol.">
        <title>High frequency of phylogenetically diverse reductive dehalogenase-homologous genes in deep subseafloor sedimentary metagenomes.</title>
        <authorList>
            <person name="Kawai M."/>
            <person name="Futagami T."/>
            <person name="Toyoda A."/>
            <person name="Takaki Y."/>
            <person name="Nishi S."/>
            <person name="Hori S."/>
            <person name="Arai W."/>
            <person name="Tsubouchi T."/>
            <person name="Morono Y."/>
            <person name="Uchiyama I."/>
            <person name="Ito T."/>
            <person name="Fujiyama A."/>
            <person name="Inagaki F."/>
            <person name="Takami H."/>
        </authorList>
    </citation>
    <scope>NUCLEOTIDE SEQUENCE</scope>
    <source>
        <strain evidence="1">Expedition CK06-06</strain>
    </source>
</reference>
<gene>
    <name evidence="1" type="ORF">S06H3_30972</name>
</gene>
<organism evidence="1">
    <name type="scientific">marine sediment metagenome</name>
    <dbReference type="NCBI Taxonomy" id="412755"/>
    <lineage>
        <taxon>unclassified sequences</taxon>
        <taxon>metagenomes</taxon>
        <taxon>ecological metagenomes</taxon>
    </lineage>
</organism>
<name>X1NPA2_9ZZZZ</name>
<proteinExistence type="predicted"/>
<sequence>MGDIVLVEGSNELNVQMPPIVAAVSITSASWEFIDYPGRHRVDYILGWNFLRWGGWSCLSQEIKTQ</sequence>
<comment type="caution">
    <text evidence="1">The sequence shown here is derived from an EMBL/GenBank/DDBJ whole genome shotgun (WGS) entry which is preliminary data.</text>
</comment>
<dbReference type="AlphaFoldDB" id="X1NPA2"/>
<protein>
    <submittedName>
        <fullName evidence="1">Uncharacterized protein</fullName>
    </submittedName>
</protein>
<dbReference type="EMBL" id="BARV01018295">
    <property type="protein sequence ID" value="GAI32026.1"/>
    <property type="molecule type" value="Genomic_DNA"/>
</dbReference>
<accession>X1NPA2</accession>